<dbReference type="Proteomes" id="UP000326396">
    <property type="component" value="Linkage Group LG14"/>
</dbReference>
<name>A0A5N6P760_9ASTR</name>
<proteinExistence type="predicted"/>
<protein>
    <submittedName>
        <fullName evidence="1">Uncharacterized protein</fullName>
    </submittedName>
</protein>
<comment type="caution">
    <text evidence="1">The sequence shown here is derived from an EMBL/GenBank/DDBJ whole genome shotgun (WGS) entry which is preliminary data.</text>
</comment>
<accession>A0A5N6P760</accession>
<dbReference type="AlphaFoldDB" id="A0A5N6P760"/>
<dbReference type="EMBL" id="SZYD01000006">
    <property type="protein sequence ID" value="KAD5961496.1"/>
    <property type="molecule type" value="Genomic_DNA"/>
</dbReference>
<evidence type="ECO:0000313" key="1">
    <source>
        <dbReference type="EMBL" id="KAD5961496.1"/>
    </source>
</evidence>
<reference evidence="1 2" key="1">
    <citation type="submission" date="2019-05" db="EMBL/GenBank/DDBJ databases">
        <title>Mikania micrantha, genome provides insights into the molecular mechanism of rapid growth.</title>
        <authorList>
            <person name="Liu B."/>
        </authorList>
    </citation>
    <scope>NUCLEOTIDE SEQUENCE [LARGE SCALE GENOMIC DNA]</scope>
    <source>
        <strain evidence="1">NLD-2019</strain>
        <tissue evidence="1">Leaf</tissue>
    </source>
</reference>
<gene>
    <name evidence="1" type="ORF">E3N88_12969</name>
</gene>
<organism evidence="1 2">
    <name type="scientific">Mikania micrantha</name>
    <name type="common">bitter vine</name>
    <dbReference type="NCBI Taxonomy" id="192012"/>
    <lineage>
        <taxon>Eukaryota</taxon>
        <taxon>Viridiplantae</taxon>
        <taxon>Streptophyta</taxon>
        <taxon>Embryophyta</taxon>
        <taxon>Tracheophyta</taxon>
        <taxon>Spermatophyta</taxon>
        <taxon>Magnoliopsida</taxon>
        <taxon>eudicotyledons</taxon>
        <taxon>Gunneridae</taxon>
        <taxon>Pentapetalae</taxon>
        <taxon>asterids</taxon>
        <taxon>campanulids</taxon>
        <taxon>Asterales</taxon>
        <taxon>Asteraceae</taxon>
        <taxon>Asteroideae</taxon>
        <taxon>Heliantheae alliance</taxon>
        <taxon>Eupatorieae</taxon>
        <taxon>Mikania</taxon>
    </lineage>
</organism>
<sequence length="93" mass="10526">MLRGRVPLISLYEISNSSKANNLPKESGNAPEMELEGRFITSKDDRLPIESGIRPEIELDPSSRVCKDDKFPNEWANAGEREYQNMGSWGSRL</sequence>
<keyword evidence="2" id="KW-1185">Reference proteome</keyword>
<evidence type="ECO:0000313" key="2">
    <source>
        <dbReference type="Proteomes" id="UP000326396"/>
    </source>
</evidence>